<feature type="transmembrane region" description="Helical" evidence="1">
    <location>
        <begin position="46"/>
        <end position="74"/>
    </location>
</feature>
<dbReference type="InterPro" id="IPR019733">
    <property type="entry name" value="Uncharacterised_YhfT"/>
</dbReference>
<reference evidence="2 3" key="1">
    <citation type="submission" date="2019-07" db="EMBL/GenBank/DDBJ databases">
        <title>Complete Genome Sequence of Leptotrichia goodfellowii Strain JCM 16774.</title>
        <authorList>
            <person name="Watanabe S."/>
            <person name="Cui L."/>
        </authorList>
    </citation>
    <scope>NUCLEOTIDE SEQUENCE [LARGE SCALE GENOMIC DNA]</scope>
    <source>
        <strain evidence="2 3">JCM16774</strain>
    </source>
</reference>
<feature type="transmembrane region" description="Helical" evidence="1">
    <location>
        <begin position="416"/>
        <end position="440"/>
    </location>
</feature>
<dbReference type="AlphaFoldDB" id="A0A510JCD8"/>
<feature type="transmembrane region" description="Helical" evidence="1">
    <location>
        <begin position="374"/>
        <end position="404"/>
    </location>
</feature>
<organism evidence="2 3">
    <name type="scientific">Pseudoleptotrichia goodfellowii</name>
    <dbReference type="NCBI Taxonomy" id="157692"/>
    <lineage>
        <taxon>Bacteria</taxon>
        <taxon>Fusobacteriati</taxon>
        <taxon>Fusobacteriota</taxon>
        <taxon>Fusobacteriia</taxon>
        <taxon>Fusobacteriales</taxon>
        <taxon>Leptotrichiaceae</taxon>
        <taxon>Pseudoleptotrichia</taxon>
    </lineage>
</organism>
<feature type="transmembrane region" description="Helical" evidence="1">
    <location>
        <begin position="134"/>
        <end position="154"/>
    </location>
</feature>
<protein>
    <recommendedName>
        <fullName evidence="4">Transport system permease</fullName>
    </recommendedName>
</protein>
<name>A0A510JCD8_9FUSO</name>
<dbReference type="Proteomes" id="UP000321606">
    <property type="component" value="Chromosome"/>
</dbReference>
<sequence length="445" mass="46612">MEKFLISALLSGFASILANLGVAVFNDGLRPMVPEFLEGRMDRKALAATSFALSFGLVIGFGIPFSIGSTIILIHSILLGTDIIGTSTPRNNVGLALSGIIGALYGVGLVYGLEIVINIFQKMPIDFLPSLAKVGAPIIVGFAVFPALVVGYQYGTKKGAFTLIATLLVRQIIAVFGKIPVAEKISITLNPDGMALLVSVVIMLIFAIFDKETEKTNSNEMLVGIFSARVARVKKNIIPLSIMGGLIAAACSLRVVAGDPISLKLLASTLKDTAGGDAKNFEAGLVALARSIGFVPLVATTAITTGVYGPAGMTLVFVVGIFVKNPIISFVLGAAILAVEILLLELIAKSLDRFPGVKACGDQIRTAMTKVLEVSLLVGGMIAANEMAGSNGLGFLFVSGFYLLNKTSKKPLVDMAVGPVATILFGIILNILYLLHLYVIPVAAK</sequence>
<proteinExistence type="predicted"/>
<dbReference type="OrthoDB" id="92225at2"/>
<evidence type="ECO:0008006" key="4">
    <source>
        <dbReference type="Google" id="ProtNLM"/>
    </source>
</evidence>
<feature type="transmembrane region" description="Helical" evidence="1">
    <location>
        <begin position="94"/>
        <end position="113"/>
    </location>
</feature>
<feature type="transmembrane region" description="Helical" evidence="1">
    <location>
        <begin position="327"/>
        <end position="348"/>
    </location>
</feature>
<feature type="transmembrane region" description="Helical" evidence="1">
    <location>
        <begin position="160"/>
        <end position="181"/>
    </location>
</feature>
<dbReference type="RefSeq" id="WP_026737970.1">
    <property type="nucleotide sequence ID" value="NZ_AP019822.1"/>
</dbReference>
<keyword evidence="1" id="KW-0472">Membrane</keyword>
<dbReference type="KEGG" id="lgo:JCM16774_1701"/>
<gene>
    <name evidence="2" type="ORF">JCM16774_1701</name>
</gene>
<feature type="transmembrane region" description="Helical" evidence="1">
    <location>
        <begin position="237"/>
        <end position="257"/>
    </location>
</feature>
<dbReference type="Pfam" id="PF10797">
    <property type="entry name" value="YhfT"/>
    <property type="match status" value="1"/>
</dbReference>
<dbReference type="STRING" id="714315.GCA_000516535_01708"/>
<dbReference type="EMBL" id="AP019822">
    <property type="protein sequence ID" value="BBM36756.1"/>
    <property type="molecule type" value="Genomic_DNA"/>
</dbReference>
<feature type="transmembrane region" description="Helical" evidence="1">
    <location>
        <begin position="6"/>
        <end position="25"/>
    </location>
</feature>
<accession>A0A510JCD8</accession>
<evidence type="ECO:0000313" key="2">
    <source>
        <dbReference type="EMBL" id="BBM36756.1"/>
    </source>
</evidence>
<feature type="transmembrane region" description="Helical" evidence="1">
    <location>
        <begin position="193"/>
        <end position="209"/>
    </location>
</feature>
<feature type="transmembrane region" description="Helical" evidence="1">
    <location>
        <begin position="294"/>
        <end position="321"/>
    </location>
</feature>
<keyword evidence="1" id="KW-1133">Transmembrane helix</keyword>
<keyword evidence="1" id="KW-0812">Transmembrane</keyword>
<evidence type="ECO:0000313" key="3">
    <source>
        <dbReference type="Proteomes" id="UP000321606"/>
    </source>
</evidence>
<evidence type="ECO:0000256" key="1">
    <source>
        <dbReference type="SAM" id="Phobius"/>
    </source>
</evidence>